<keyword evidence="1" id="KW-0472">Membrane</keyword>
<feature type="transmembrane region" description="Helical" evidence="1">
    <location>
        <begin position="100"/>
        <end position="118"/>
    </location>
</feature>
<feature type="transmembrane region" description="Helical" evidence="1">
    <location>
        <begin position="76"/>
        <end position="94"/>
    </location>
</feature>
<comment type="caution">
    <text evidence="2">The sequence shown here is derived from an EMBL/GenBank/DDBJ whole genome shotgun (WGS) entry which is preliminary data.</text>
</comment>
<proteinExistence type="predicted"/>
<sequence>MRWFETKKKAIELLTRTGFLTCLISYILFWFTDFLIPGFVSRYFSVHVFLLIALVCGLLWSHVIETYTQHPRLRRFVVSSLGLLLALLTWKFTFGLGFERFFLVMVVFFTPSLLSFFLNDPV</sequence>
<dbReference type="AlphaFoldDB" id="A0A0G0MMW7"/>
<reference evidence="2 3" key="1">
    <citation type="journal article" date="2015" name="Nature">
        <title>rRNA introns, odd ribosomes, and small enigmatic genomes across a large radiation of phyla.</title>
        <authorList>
            <person name="Brown C.T."/>
            <person name="Hug L.A."/>
            <person name="Thomas B.C."/>
            <person name="Sharon I."/>
            <person name="Castelle C.J."/>
            <person name="Singh A."/>
            <person name="Wilkins M.J."/>
            <person name="Williams K.H."/>
            <person name="Banfield J.F."/>
        </authorList>
    </citation>
    <scope>NUCLEOTIDE SEQUENCE [LARGE SCALE GENOMIC DNA]</scope>
</reference>
<evidence type="ECO:0000313" key="3">
    <source>
        <dbReference type="Proteomes" id="UP000033935"/>
    </source>
</evidence>
<keyword evidence="1" id="KW-1133">Transmembrane helix</keyword>
<dbReference type="EMBL" id="LBWG01000007">
    <property type="protein sequence ID" value="KKR04453.1"/>
    <property type="molecule type" value="Genomic_DNA"/>
</dbReference>
<evidence type="ECO:0000313" key="2">
    <source>
        <dbReference type="EMBL" id="KKR04453.1"/>
    </source>
</evidence>
<gene>
    <name evidence="2" type="ORF">UT30_C0007G0009</name>
</gene>
<dbReference type="Proteomes" id="UP000033935">
    <property type="component" value="Unassembled WGS sequence"/>
</dbReference>
<accession>A0A0G0MMW7</accession>
<organism evidence="2 3">
    <name type="scientific">Candidatus Uhrbacteria bacterium GW2011_GWF2_39_13</name>
    <dbReference type="NCBI Taxonomy" id="1618995"/>
    <lineage>
        <taxon>Bacteria</taxon>
        <taxon>Candidatus Uhriibacteriota</taxon>
    </lineage>
</organism>
<name>A0A0G0MMW7_9BACT</name>
<keyword evidence="1" id="KW-0812">Transmembrane</keyword>
<protein>
    <submittedName>
        <fullName evidence="2">Uncharacterized protein</fullName>
    </submittedName>
</protein>
<feature type="transmembrane region" description="Helical" evidence="1">
    <location>
        <begin position="43"/>
        <end position="64"/>
    </location>
</feature>
<feature type="transmembrane region" description="Helical" evidence="1">
    <location>
        <begin position="12"/>
        <end position="31"/>
    </location>
</feature>
<evidence type="ECO:0000256" key="1">
    <source>
        <dbReference type="SAM" id="Phobius"/>
    </source>
</evidence>